<organism evidence="2 3">
    <name type="scientific">Virgibacillus kapii</name>
    <dbReference type="NCBI Taxonomy" id="1638645"/>
    <lineage>
        <taxon>Bacteria</taxon>
        <taxon>Bacillati</taxon>
        <taxon>Bacillota</taxon>
        <taxon>Bacilli</taxon>
        <taxon>Bacillales</taxon>
        <taxon>Bacillaceae</taxon>
        <taxon>Virgibacillus</taxon>
    </lineage>
</organism>
<dbReference type="InterPro" id="IPR036514">
    <property type="entry name" value="SGNH_hydro_sf"/>
</dbReference>
<comment type="caution">
    <text evidence="2">The sequence shown here is derived from an EMBL/GenBank/DDBJ whole genome shotgun (WGS) entry which is preliminary data.</text>
</comment>
<dbReference type="Pfam" id="PF13472">
    <property type="entry name" value="Lipase_GDSL_2"/>
    <property type="match status" value="1"/>
</dbReference>
<dbReference type="Proteomes" id="UP000634435">
    <property type="component" value="Unassembled WGS sequence"/>
</dbReference>
<dbReference type="InterPro" id="IPR013830">
    <property type="entry name" value="SGNH_hydro"/>
</dbReference>
<dbReference type="Gene3D" id="3.40.50.1110">
    <property type="entry name" value="SGNH hydrolase"/>
    <property type="match status" value="1"/>
</dbReference>
<evidence type="ECO:0000259" key="1">
    <source>
        <dbReference type="Pfam" id="PF13472"/>
    </source>
</evidence>
<name>A0ABQ2DDG8_9BACI</name>
<sequence>MGKKRLLFIGDSITEWGIQDDPERIGVNYVRLIHDYLRITYSDRNFEIINKGIGGNRIVDLAARWEEDVLQLSPDLISISIGINDVWRQLDQPNIEQVFPKHFAVIYEQLIERVKDGCGSKIVLMEPTIIEEDEQSSGNQKLKEYVEIVRRLGDKYDASIVPTHQVFLDYIQKRNGYHLTIDGVHMNARGNLLMAKTWLESAKSTCSALFIAR</sequence>
<keyword evidence="3" id="KW-1185">Reference proteome</keyword>
<dbReference type="SUPFAM" id="SSF52266">
    <property type="entry name" value="SGNH hydrolase"/>
    <property type="match status" value="1"/>
</dbReference>
<dbReference type="EMBL" id="BMPN01000002">
    <property type="protein sequence ID" value="GGJ51883.1"/>
    <property type="molecule type" value="Genomic_DNA"/>
</dbReference>
<reference evidence="3" key="1">
    <citation type="journal article" date="2019" name="Int. J. Syst. Evol. Microbiol.">
        <title>The Global Catalogue of Microorganisms (GCM) 10K type strain sequencing project: providing services to taxonomists for standard genome sequencing and annotation.</title>
        <authorList>
            <consortium name="The Broad Institute Genomics Platform"/>
            <consortium name="The Broad Institute Genome Sequencing Center for Infectious Disease"/>
            <person name="Wu L."/>
            <person name="Ma J."/>
        </authorList>
    </citation>
    <scope>NUCLEOTIDE SEQUENCE [LARGE SCALE GENOMIC DNA]</scope>
    <source>
        <strain evidence="3">JCM 30071</strain>
    </source>
</reference>
<gene>
    <name evidence="2" type="ORF">GCM10007111_12440</name>
</gene>
<dbReference type="PANTHER" id="PTHR30383">
    <property type="entry name" value="THIOESTERASE 1/PROTEASE 1/LYSOPHOSPHOLIPASE L1"/>
    <property type="match status" value="1"/>
</dbReference>
<protein>
    <submittedName>
        <fullName evidence="2">Lipase</fullName>
    </submittedName>
</protein>
<dbReference type="PANTHER" id="PTHR30383:SF5">
    <property type="entry name" value="SGNH HYDROLASE-TYPE ESTERASE DOMAIN-CONTAINING PROTEIN"/>
    <property type="match status" value="1"/>
</dbReference>
<evidence type="ECO:0000313" key="2">
    <source>
        <dbReference type="EMBL" id="GGJ51883.1"/>
    </source>
</evidence>
<dbReference type="CDD" id="cd01834">
    <property type="entry name" value="SGNH_hydrolase_like_2"/>
    <property type="match status" value="1"/>
</dbReference>
<dbReference type="InterPro" id="IPR051532">
    <property type="entry name" value="Ester_Hydrolysis_Enzymes"/>
</dbReference>
<proteinExistence type="predicted"/>
<accession>A0ABQ2DDG8</accession>
<evidence type="ECO:0000313" key="3">
    <source>
        <dbReference type="Proteomes" id="UP000634435"/>
    </source>
</evidence>
<feature type="domain" description="SGNH hydrolase-type esterase" evidence="1">
    <location>
        <begin position="8"/>
        <end position="191"/>
    </location>
</feature>
<dbReference type="RefSeq" id="WP_188942523.1">
    <property type="nucleotide sequence ID" value="NZ_BMPN01000002.1"/>
</dbReference>